<dbReference type="RefSeq" id="WP_053331649.1">
    <property type="nucleotide sequence ID" value="NZ_CCEJ010000001.1"/>
</dbReference>
<keyword evidence="3 5" id="KW-0175">Coiled coil</keyword>
<evidence type="ECO:0000313" key="7">
    <source>
        <dbReference type="EMBL" id="CDR32935.1"/>
    </source>
</evidence>
<keyword evidence="4" id="KW-0233">DNA recombination</keyword>
<comment type="similarity">
    <text evidence="2">Belongs to the RmuC family.</text>
</comment>
<reference evidence="7" key="1">
    <citation type="submission" date="2013-12" db="EMBL/GenBank/DDBJ databases">
        <authorList>
            <person name="Linke B."/>
        </authorList>
    </citation>
    <scope>NUCLEOTIDE SEQUENCE [LARGE SCALE GENOMIC DNA]</scope>
    <source>
        <strain evidence="7">CRIB-18</strain>
    </source>
</reference>
<dbReference type="PANTHER" id="PTHR30563:SF0">
    <property type="entry name" value="DNA RECOMBINATION PROTEIN RMUC"/>
    <property type="match status" value="1"/>
</dbReference>
<feature type="coiled-coil region" evidence="5">
    <location>
        <begin position="62"/>
        <end position="131"/>
    </location>
</feature>
<comment type="caution">
    <text evidence="7">The sequence shown here is derived from an EMBL/GenBank/DDBJ whole genome shotgun (WGS) entry which is preliminary data.</text>
</comment>
<keyword evidence="6" id="KW-0472">Membrane</keyword>
<proteinExistence type="inferred from homology"/>
<protein>
    <submittedName>
        <fullName evidence="7">DNA recombination protein rmuC homolog</fullName>
    </submittedName>
</protein>
<evidence type="ECO:0000256" key="5">
    <source>
        <dbReference type="SAM" id="Coils"/>
    </source>
</evidence>
<dbReference type="GO" id="GO:0006310">
    <property type="term" value="P:DNA recombination"/>
    <property type="evidence" value="ECO:0007669"/>
    <property type="project" value="UniProtKB-KW"/>
</dbReference>
<name>A0A090CZP6_9BACT</name>
<dbReference type="eggNOG" id="COG1322">
    <property type="taxonomic scope" value="Bacteria"/>
</dbReference>
<sequence length="491" mass="56040">MPVSLLLICVLFIFCILLLYLFFKKKIDSQSHKLLWVETSFTEAKTLLKLREDEIEKIKDKLLEESKTRSRLEGLLEQQKEQQLKLKTAEEALLSEMKRGEELNSELAKVKAHLEEEKKLFSHKVQVLEDAKQQFETVFKSLSQDVLKQNSLSFLQLATAKFEKYDESLKHQQAQREQLFVNELNPFKESVGKFDSLLRDMEKTRHNVFNSLTDQIKNLSEMQLKLGAETSKLANSLKSTQIRGRWGEIQLKRVVELAGMIEYCDFEEQVVVSKESGFIRPDIVVRLPNEKSIIVDAKAPLQAYLDAHETQNEEERQHHLKAHSKQVRSHIQHLSSKAYSEEIKESCEFVVLFLPGDPFFSAALQNDPGLIEFGVERKVLLATPTTLIAILRAVAFGWRQEKLALGAKEISLLGGELFDRLCVMVGHMDTLKRGLDAAVSGFNQTVSSLNSRVVPTAKKLIEKGAASKKEMPELIEIEKVPKDLERLHSLS</sequence>
<accession>A0A090CZP6</accession>
<dbReference type="PANTHER" id="PTHR30563">
    <property type="entry name" value="DNA RECOMBINATION PROTEIN RMUC"/>
    <property type="match status" value="1"/>
</dbReference>
<organism evidence="7 8">
    <name type="scientific">Candidatus Criblamydia sequanensis CRIB-18</name>
    <dbReference type="NCBI Taxonomy" id="1437425"/>
    <lineage>
        <taxon>Bacteria</taxon>
        <taxon>Pseudomonadati</taxon>
        <taxon>Chlamydiota</taxon>
        <taxon>Chlamydiia</taxon>
        <taxon>Parachlamydiales</taxon>
        <taxon>Candidatus Criblamydiaceae</taxon>
        <taxon>Candidatus Criblamydia</taxon>
    </lineage>
</organism>
<keyword evidence="8" id="KW-1185">Reference proteome</keyword>
<keyword evidence="6" id="KW-0812">Transmembrane</keyword>
<evidence type="ECO:0000256" key="3">
    <source>
        <dbReference type="ARBA" id="ARBA00023054"/>
    </source>
</evidence>
<dbReference type="InterPro" id="IPR003798">
    <property type="entry name" value="DNA_recombination_RmuC"/>
</dbReference>
<evidence type="ECO:0000313" key="8">
    <source>
        <dbReference type="Proteomes" id="UP000031552"/>
    </source>
</evidence>
<dbReference type="Proteomes" id="UP000031552">
    <property type="component" value="Unassembled WGS sequence"/>
</dbReference>
<dbReference type="AlphaFoldDB" id="A0A090CZP6"/>
<evidence type="ECO:0000256" key="6">
    <source>
        <dbReference type="SAM" id="Phobius"/>
    </source>
</evidence>
<feature type="transmembrane region" description="Helical" evidence="6">
    <location>
        <begin position="6"/>
        <end position="23"/>
    </location>
</feature>
<evidence type="ECO:0000256" key="2">
    <source>
        <dbReference type="ARBA" id="ARBA00009840"/>
    </source>
</evidence>
<dbReference type="OrthoDB" id="370725at2"/>
<comment type="function">
    <text evidence="1">Involved in DNA recombination.</text>
</comment>
<dbReference type="EMBL" id="CCEJ010000001">
    <property type="protein sequence ID" value="CDR32935.1"/>
    <property type="molecule type" value="Genomic_DNA"/>
</dbReference>
<dbReference type="Pfam" id="PF02646">
    <property type="entry name" value="RmuC"/>
    <property type="match status" value="1"/>
</dbReference>
<evidence type="ECO:0000256" key="4">
    <source>
        <dbReference type="ARBA" id="ARBA00023172"/>
    </source>
</evidence>
<evidence type="ECO:0000256" key="1">
    <source>
        <dbReference type="ARBA" id="ARBA00003416"/>
    </source>
</evidence>
<reference evidence="7" key="2">
    <citation type="submission" date="2014-09" db="EMBL/GenBank/DDBJ databases">
        <title>Criblamydia sequanensis harbors a mega-plasmid encoding arsenite resistance.</title>
        <authorList>
            <person name="Bertelli C."/>
            <person name="Goesmann A."/>
            <person name="Greub G."/>
        </authorList>
    </citation>
    <scope>NUCLEOTIDE SEQUENCE [LARGE SCALE GENOMIC DNA]</scope>
    <source>
        <strain evidence="7">CRIB-18</strain>
    </source>
</reference>
<gene>
    <name evidence="7" type="primary">rmuC</name>
    <name evidence="7" type="ORF">CSEC_0091</name>
</gene>
<keyword evidence="6" id="KW-1133">Transmembrane helix</keyword>